<feature type="signal peptide" evidence="12">
    <location>
        <begin position="1"/>
        <end position="16"/>
    </location>
</feature>
<name>A0A5A9NTB7_9TELE</name>
<feature type="domain" description="Ig-like" evidence="13">
    <location>
        <begin position="12"/>
        <end position="103"/>
    </location>
</feature>
<evidence type="ECO:0000256" key="2">
    <source>
        <dbReference type="ARBA" id="ARBA00022692"/>
    </source>
</evidence>
<dbReference type="InterPro" id="IPR013783">
    <property type="entry name" value="Ig-like_fold"/>
</dbReference>
<dbReference type="PANTHER" id="PTHR13771">
    <property type="entry name" value="INTERCELLULAR ADHESION MOLECULE"/>
    <property type="match status" value="1"/>
</dbReference>
<evidence type="ECO:0000259" key="13">
    <source>
        <dbReference type="PROSITE" id="PS50835"/>
    </source>
</evidence>
<dbReference type="Pfam" id="PF07679">
    <property type="entry name" value="I-set"/>
    <property type="match status" value="2"/>
</dbReference>
<proteinExistence type="predicted"/>
<comment type="subcellular location">
    <subcellularLocation>
        <location evidence="1">Membrane</location>
        <topology evidence="1">Single-pass type I membrane protein</topology>
    </subcellularLocation>
</comment>
<keyword evidence="10" id="KW-0393">Immunoglobulin domain</keyword>
<feature type="domain" description="Ig-like" evidence="13">
    <location>
        <begin position="390"/>
        <end position="470"/>
    </location>
</feature>
<dbReference type="SMART" id="SM00409">
    <property type="entry name" value="IG"/>
    <property type="match status" value="6"/>
</dbReference>
<keyword evidence="8" id="KW-1015">Disulfide bond</keyword>
<feature type="domain" description="Ig-like" evidence="13">
    <location>
        <begin position="586"/>
        <end position="673"/>
    </location>
</feature>
<protein>
    <submittedName>
        <fullName evidence="14">Vascular cell adhesion protein 1</fullName>
    </submittedName>
</protein>
<dbReference type="Pfam" id="PF13927">
    <property type="entry name" value="Ig_3"/>
    <property type="match status" value="2"/>
</dbReference>
<dbReference type="EMBL" id="SOYY01000014">
    <property type="protein sequence ID" value="KAA0712156.1"/>
    <property type="molecule type" value="Genomic_DNA"/>
</dbReference>
<evidence type="ECO:0000313" key="15">
    <source>
        <dbReference type="Proteomes" id="UP000324632"/>
    </source>
</evidence>
<keyword evidence="4" id="KW-0677">Repeat</keyword>
<dbReference type="InterPro" id="IPR003987">
    <property type="entry name" value="ICAM_VCAM_N"/>
</dbReference>
<dbReference type="InterPro" id="IPR047012">
    <property type="entry name" value="ICAM_VCAM"/>
</dbReference>
<sequence>MDFTLLVFSLLPVVAASHKVDLPREVVFKMGDRRELTCSMRSCPGELTFVWSSLEDKPLFVDVENKPTESVLIFENVTRNHENTVVCTATCGMETKQAKTAIKVYSFPRNPVISGNDALILGEENILTCEVSHVYPSEYLEVELLQGDTVLQTKEGELGGDGLLITHKFRPSSEDDGNGVTCRASLNMNHIESDGMTRETTGLLSVLSAPHNVRVSGFAAVSLGSGFTLTCEAAGSPELAFTWTALKPDGQRVEMGKHRELFVQNVSLTDAGVYRCEVSNRLGSQTADVSVVVKAPPMDTIIEARPQTVLNEGESISIYCKSNGVPVELKVLRLTVDGRETELKTSVGAETTFTLDSVKLSDSGLYVCEAFNEYGRQRATLKLTVENHLLEVALQPYGVTVAERGSSHALSCQASGCPQPTFSWRRFENLPTRGLTKTSGFLSQLFFDPVELEDEGTYICEVTCGSVAVSKHTKMKLFSFPSSPVLESSGPSLEGEKVRLICSVRDVFPADLFNIIWMDGEEELFSPERADFSSRLQNLTSGLSFALKAKHNDRLFSCKVLLEMDGVPAAHAIKTSSTALSLHYPPRGTRITVSPQVDLKEGESVSISCLSDSVPVGRVVLRRVVDAIETELKANEGAETSVILPSVELGDSGLYVCEAFNQYGSHQESVQVIVKAPPRNTTVEVLPSSEVQEGQNVTICCNSVSFPPPAVVLRKLDSGPVIHSPDGVFQLINLTPNDTGLYQVNVTNDLGYETEIFLINVKEKRFESTPSWNHFVTPAVCLGSALALLCIIVYLWRESKKGSYDITKCNPDTV</sequence>
<feature type="domain" description="Ig-like" evidence="13">
    <location>
        <begin position="296"/>
        <end position="384"/>
    </location>
</feature>
<keyword evidence="7 11" id="KW-0472">Membrane</keyword>
<dbReference type="SMART" id="SM00408">
    <property type="entry name" value="IGc2"/>
    <property type="match status" value="5"/>
</dbReference>
<evidence type="ECO:0000256" key="12">
    <source>
        <dbReference type="SAM" id="SignalP"/>
    </source>
</evidence>
<dbReference type="InterPro" id="IPR013098">
    <property type="entry name" value="Ig_I-set"/>
</dbReference>
<dbReference type="PROSITE" id="PS50835">
    <property type="entry name" value="IG_LIKE"/>
    <property type="match status" value="7"/>
</dbReference>
<dbReference type="Pfam" id="PF13895">
    <property type="entry name" value="Ig_2"/>
    <property type="match status" value="1"/>
</dbReference>
<reference evidence="14 15" key="1">
    <citation type="journal article" date="2019" name="Mol. Ecol. Resour.">
        <title>Chromosome-level genome assembly of Triplophysa tibetana, a fish adapted to the harsh high-altitude environment of the Tibetan Plateau.</title>
        <authorList>
            <person name="Yang X."/>
            <person name="Liu H."/>
            <person name="Ma Z."/>
            <person name="Zou Y."/>
            <person name="Zou M."/>
            <person name="Mao Y."/>
            <person name="Li X."/>
            <person name="Wang H."/>
            <person name="Chen T."/>
            <person name="Wang W."/>
            <person name="Yang R."/>
        </authorList>
    </citation>
    <scope>NUCLEOTIDE SEQUENCE [LARGE SCALE GENOMIC DNA]</scope>
    <source>
        <strain evidence="14">TTIB1903HZAU</strain>
        <tissue evidence="14">Muscle</tissue>
    </source>
</reference>
<evidence type="ECO:0000256" key="8">
    <source>
        <dbReference type="ARBA" id="ARBA00023157"/>
    </source>
</evidence>
<evidence type="ECO:0000256" key="4">
    <source>
        <dbReference type="ARBA" id="ARBA00022737"/>
    </source>
</evidence>
<feature type="domain" description="Ig-like" evidence="13">
    <location>
        <begin position="210"/>
        <end position="290"/>
    </location>
</feature>
<dbReference type="GO" id="GO:0005886">
    <property type="term" value="C:plasma membrane"/>
    <property type="evidence" value="ECO:0007669"/>
    <property type="project" value="TreeGrafter"/>
</dbReference>
<keyword evidence="5" id="KW-0130">Cell adhesion</keyword>
<dbReference type="OrthoDB" id="10045578at2759"/>
<keyword evidence="3 12" id="KW-0732">Signal</keyword>
<keyword evidence="15" id="KW-1185">Reference proteome</keyword>
<evidence type="ECO:0000256" key="11">
    <source>
        <dbReference type="SAM" id="Phobius"/>
    </source>
</evidence>
<organism evidence="14 15">
    <name type="scientific">Triplophysa tibetana</name>
    <dbReference type="NCBI Taxonomy" id="1572043"/>
    <lineage>
        <taxon>Eukaryota</taxon>
        <taxon>Metazoa</taxon>
        <taxon>Chordata</taxon>
        <taxon>Craniata</taxon>
        <taxon>Vertebrata</taxon>
        <taxon>Euteleostomi</taxon>
        <taxon>Actinopterygii</taxon>
        <taxon>Neopterygii</taxon>
        <taxon>Teleostei</taxon>
        <taxon>Ostariophysi</taxon>
        <taxon>Cypriniformes</taxon>
        <taxon>Nemacheilidae</taxon>
        <taxon>Triplophysa</taxon>
    </lineage>
</organism>
<keyword evidence="9" id="KW-0325">Glycoprotein</keyword>
<dbReference type="Gene3D" id="2.60.40.10">
    <property type="entry name" value="Immunoglobulins"/>
    <property type="match status" value="8"/>
</dbReference>
<keyword evidence="6 11" id="KW-1133">Transmembrane helix</keyword>
<evidence type="ECO:0000313" key="14">
    <source>
        <dbReference type="EMBL" id="KAA0712156.1"/>
    </source>
</evidence>
<dbReference type="InterPro" id="IPR003599">
    <property type="entry name" value="Ig_sub"/>
</dbReference>
<dbReference type="SUPFAM" id="SSF48726">
    <property type="entry name" value="Immunoglobulin"/>
    <property type="match status" value="8"/>
</dbReference>
<feature type="domain" description="Ig-like" evidence="13">
    <location>
        <begin position="481"/>
        <end position="581"/>
    </location>
</feature>
<evidence type="ECO:0000256" key="3">
    <source>
        <dbReference type="ARBA" id="ARBA00022729"/>
    </source>
</evidence>
<dbReference type="GO" id="GO:0005178">
    <property type="term" value="F:integrin binding"/>
    <property type="evidence" value="ECO:0007669"/>
    <property type="project" value="InterPro"/>
</dbReference>
<evidence type="ECO:0000256" key="6">
    <source>
        <dbReference type="ARBA" id="ARBA00022989"/>
    </source>
</evidence>
<dbReference type="InterPro" id="IPR036179">
    <property type="entry name" value="Ig-like_dom_sf"/>
</dbReference>
<feature type="chain" id="PRO_5022728258" evidence="12">
    <location>
        <begin position="17"/>
        <end position="814"/>
    </location>
</feature>
<dbReference type="PRINTS" id="PR01474">
    <property type="entry name" value="VCAM1"/>
</dbReference>
<dbReference type="InterPro" id="IPR003989">
    <property type="entry name" value="VCAM-1"/>
</dbReference>
<evidence type="ECO:0000256" key="1">
    <source>
        <dbReference type="ARBA" id="ARBA00004479"/>
    </source>
</evidence>
<accession>A0A5A9NTB7</accession>
<dbReference type="GO" id="GO:0098609">
    <property type="term" value="P:cell-cell adhesion"/>
    <property type="evidence" value="ECO:0007669"/>
    <property type="project" value="InterPro"/>
</dbReference>
<evidence type="ECO:0000256" key="9">
    <source>
        <dbReference type="ARBA" id="ARBA00023180"/>
    </source>
</evidence>
<dbReference type="AlphaFoldDB" id="A0A5A9NTB7"/>
<dbReference type="InterPro" id="IPR013162">
    <property type="entry name" value="CD80_C2-set"/>
</dbReference>
<feature type="domain" description="Ig-like" evidence="13">
    <location>
        <begin position="678"/>
        <end position="760"/>
    </location>
</feature>
<keyword evidence="2 11" id="KW-0812">Transmembrane</keyword>
<dbReference type="Pfam" id="PF08205">
    <property type="entry name" value="C2-set_2"/>
    <property type="match status" value="1"/>
</dbReference>
<evidence type="ECO:0000256" key="5">
    <source>
        <dbReference type="ARBA" id="ARBA00022889"/>
    </source>
</evidence>
<dbReference type="InterPro" id="IPR003598">
    <property type="entry name" value="Ig_sub2"/>
</dbReference>
<dbReference type="PRINTS" id="PR01472">
    <property type="entry name" value="ICAMVCAM1"/>
</dbReference>
<evidence type="ECO:0000256" key="7">
    <source>
        <dbReference type="ARBA" id="ARBA00023136"/>
    </source>
</evidence>
<dbReference type="Proteomes" id="UP000324632">
    <property type="component" value="Chromosome 14"/>
</dbReference>
<gene>
    <name evidence="14" type="ORF">E1301_Tti015198</name>
</gene>
<feature type="transmembrane region" description="Helical" evidence="11">
    <location>
        <begin position="775"/>
        <end position="796"/>
    </location>
</feature>
<dbReference type="InterPro" id="IPR007110">
    <property type="entry name" value="Ig-like_dom"/>
</dbReference>
<evidence type="ECO:0000256" key="10">
    <source>
        <dbReference type="ARBA" id="ARBA00023319"/>
    </source>
</evidence>
<comment type="caution">
    <text evidence="14">The sequence shown here is derived from an EMBL/GenBank/DDBJ whole genome shotgun (WGS) entry which is preliminary data.</text>
</comment>
<dbReference type="PANTHER" id="PTHR13771:SF14">
    <property type="entry name" value="VASCULAR CELL ADHESION PROTEIN 1"/>
    <property type="match status" value="1"/>
</dbReference>